<organism evidence="7 8">
    <name type="scientific">Kiloniella spongiae</name>
    <dbReference type="NCBI Taxonomy" id="1489064"/>
    <lineage>
        <taxon>Bacteria</taxon>
        <taxon>Pseudomonadati</taxon>
        <taxon>Pseudomonadota</taxon>
        <taxon>Alphaproteobacteria</taxon>
        <taxon>Rhodospirillales</taxon>
        <taxon>Kiloniellaceae</taxon>
        <taxon>Kiloniella</taxon>
    </lineage>
</organism>
<evidence type="ECO:0000256" key="4">
    <source>
        <dbReference type="ARBA" id="ARBA00022723"/>
    </source>
</evidence>
<dbReference type="RefSeq" id="WP_047765836.1">
    <property type="nucleotide sequence ID" value="NZ_LAQL01000019.1"/>
</dbReference>
<dbReference type="InterPro" id="IPR032466">
    <property type="entry name" value="Metal_Hydrolase"/>
</dbReference>
<dbReference type="InterPro" id="IPR002195">
    <property type="entry name" value="Dihydroorotase_CS"/>
</dbReference>
<dbReference type="CDD" id="cd01318">
    <property type="entry name" value="DHOase_IIb"/>
    <property type="match status" value="1"/>
</dbReference>
<dbReference type="GO" id="GO:0006145">
    <property type="term" value="P:purine nucleobase catabolic process"/>
    <property type="evidence" value="ECO:0007669"/>
    <property type="project" value="TreeGrafter"/>
</dbReference>
<dbReference type="GO" id="GO:0046872">
    <property type="term" value="F:metal ion binding"/>
    <property type="evidence" value="ECO:0007669"/>
    <property type="project" value="UniProtKB-KW"/>
</dbReference>
<evidence type="ECO:0000256" key="1">
    <source>
        <dbReference type="ARBA" id="ARBA00001947"/>
    </source>
</evidence>
<evidence type="ECO:0000256" key="2">
    <source>
        <dbReference type="ARBA" id="ARBA00002368"/>
    </source>
</evidence>
<dbReference type="GO" id="GO:0004038">
    <property type="term" value="F:allantoinase activity"/>
    <property type="evidence" value="ECO:0007669"/>
    <property type="project" value="TreeGrafter"/>
</dbReference>
<keyword evidence="5 7" id="KW-0378">Hydrolase</keyword>
<keyword evidence="8" id="KW-1185">Reference proteome</keyword>
<dbReference type="SUPFAM" id="SSF51338">
    <property type="entry name" value="Composite domain of metallo-dependent hydrolases"/>
    <property type="match status" value="1"/>
</dbReference>
<evidence type="ECO:0000256" key="3">
    <source>
        <dbReference type="ARBA" id="ARBA00010286"/>
    </source>
</evidence>
<evidence type="ECO:0000313" key="7">
    <source>
        <dbReference type="EMBL" id="KLN59089.1"/>
    </source>
</evidence>
<dbReference type="NCBIfam" id="TIGR00857">
    <property type="entry name" value="pyrC_multi"/>
    <property type="match status" value="1"/>
</dbReference>
<evidence type="ECO:0000256" key="5">
    <source>
        <dbReference type="ARBA" id="ARBA00022801"/>
    </source>
</evidence>
<evidence type="ECO:0000313" key="8">
    <source>
        <dbReference type="Proteomes" id="UP000035444"/>
    </source>
</evidence>
<name>A0A0H2M9A1_9PROT</name>
<sequence>MSESYDLIIKGGDVVTPNGTEKIDVGVKAGRIVALGNLEGATSREEYDATGQHVLPGAIDTQVHFREPGLEHKEDLACGTAAAALGGIVAIFEMPNTNPNTLGPVELADKLARCENRAWTDHAFFIGAAEENVDELGELEKLPGCAGIKIFMGSSTGSLLVEEEGLLVEVLKNGTRRCPVHAEDENRLRERFALVRDGAEPTMHPVWRDPEAAVLATTRICRLARQTGRRVHVLHVTSKDEMPILAANKDLVTVETTPQHLTLSAPGCYEELGTFAQMNPPIRDEEHRLGLWEGIRTGIVDVLGSDHAPHTLEEKQKPYPASPSGMPGVQTLMPLMLDHVNKGNLSLERLVDLTASGPARIYNIAGKGRIACGFDADFTIVDMNKEETISKDWLAYKCGWSPFEGVTVKGWPMATIIRGSVVMKDGELIGDPQGKPVRFTDTEPAKNS</sequence>
<dbReference type="PANTHER" id="PTHR43668">
    <property type="entry name" value="ALLANTOINASE"/>
    <property type="match status" value="1"/>
</dbReference>
<comment type="function">
    <text evidence="2">Catalyzes the reversible cyclization of carbamoyl aspartate to dihydroorotate.</text>
</comment>
<dbReference type="InterPro" id="IPR011059">
    <property type="entry name" value="Metal-dep_hydrolase_composite"/>
</dbReference>
<dbReference type="EC" id="3.5.2.3" evidence="7"/>
<dbReference type="InterPro" id="IPR050138">
    <property type="entry name" value="DHOase/Allantoinase_Hydrolase"/>
</dbReference>
<dbReference type="AlphaFoldDB" id="A0A0H2M9A1"/>
<reference evidence="7 8" key="1">
    <citation type="submission" date="2015-03" db="EMBL/GenBank/DDBJ databases">
        <title>Genome Sequence of Kiloniella spongiae MEBiC09566, isolated from a marine sponge.</title>
        <authorList>
            <person name="Shao Z."/>
            <person name="Wang L."/>
            <person name="Li X."/>
        </authorList>
    </citation>
    <scope>NUCLEOTIDE SEQUENCE [LARGE SCALE GENOMIC DNA]</scope>
    <source>
        <strain evidence="7 8">MEBiC09566</strain>
    </source>
</reference>
<dbReference type="InterPro" id="IPR006680">
    <property type="entry name" value="Amidohydro-rel"/>
</dbReference>
<evidence type="ECO:0000259" key="6">
    <source>
        <dbReference type="Pfam" id="PF01979"/>
    </source>
</evidence>
<dbReference type="STRING" id="1489064.WH96_19050"/>
<keyword evidence="4" id="KW-0479">Metal-binding</keyword>
<proteinExistence type="inferred from homology"/>
<dbReference type="PROSITE" id="PS00483">
    <property type="entry name" value="DIHYDROOROTASE_2"/>
    <property type="match status" value="1"/>
</dbReference>
<dbReference type="SUPFAM" id="SSF51556">
    <property type="entry name" value="Metallo-dependent hydrolases"/>
    <property type="match status" value="1"/>
</dbReference>
<accession>A0A0H2M9A1</accession>
<dbReference type="Gene3D" id="3.20.20.140">
    <property type="entry name" value="Metal-dependent hydrolases"/>
    <property type="match status" value="1"/>
</dbReference>
<gene>
    <name evidence="7" type="ORF">WH96_19050</name>
</gene>
<dbReference type="PATRIC" id="fig|1489064.4.peg.822"/>
<dbReference type="Pfam" id="PF01979">
    <property type="entry name" value="Amidohydro_1"/>
    <property type="match status" value="1"/>
</dbReference>
<protein>
    <submittedName>
        <fullName evidence="7">Dihydroorotase</fullName>
        <ecNumber evidence="7">3.5.2.3</ecNumber>
    </submittedName>
</protein>
<dbReference type="EMBL" id="LAQL01000019">
    <property type="protein sequence ID" value="KLN59089.1"/>
    <property type="molecule type" value="Genomic_DNA"/>
</dbReference>
<feature type="domain" description="Amidohydrolase-related" evidence="6">
    <location>
        <begin position="54"/>
        <end position="422"/>
    </location>
</feature>
<comment type="similarity">
    <text evidence="3">Belongs to the metallo-dependent hydrolases superfamily. DHOase family. Class I DHOase subfamily.</text>
</comment>
<comment type="cofactor">
    <cofactor evidence="1">
        <name>Zn(2+)</name>
        <dbReference type="ChEBI" id="CHEBI:29105"/>
    </cofactor>
</comment>
<dbReference type="NCBIfam" id="NF006559">
    <property type="entry name" value="PRK09060.1"/>
    <property type="match status" value="1"/>
</dbReference>
<dbReference type="OrthoDB" id="9803027at2"/>
<dbReference type="GO" id="GO:0004151">
    <property type="term" value="F:dihydroorotase activity"/>
    <property type="evidence" value="ECO:0007669"/>
    <property type="project" value="UniProtKB-EC"/>
</dbReference>
<dbReference type="PANTHER" id="PTHR43668:SF4">
    <property type="entry name" value="ALLANTOINASE"/>
    <property type="match status" value="1"/>
</dbReference>
<comment type="caution">
    <text evidence="7">The sequence shown here is derived from an EMBL/GenBank/DDBJ whole genome shotgun (WGS) entry which is preliminary data.</text>
</comment>
<dbReference type="GO" id="GO:0005737">
    <property type="term" value="C:cytoplasm"/>
    <property type="evidence" value="ECO:0007669"/>
    <property type="project" value="TreeGrafter"/>
</dbReference>
<dbReference type="Gene3D" id="2.30.40.10">
    <property type="entry name" value="Urease, subunit C, domain 1"/>
    <property type="match status" value="1"/>
</dbReference>
<dbReference type="Proteomes" id="UP000035444">
    <property type="component" value="Unassembled WGS sequence"/>
</dbReference>